<dbReference type="Gene3D" id="2.40.30.170">
    <property type="match status" value="1"/>
</dbReference>
<proteinExistence type="predicted"/>
<dbReference type="GO" id="GO:0060003">
    <property type="term" value="P:copper ion export"/>
    <property type="evidence" value="ECO:0007669"/>
    <property type="project" value="TreeGrafter"/>
</dbReference>
<protein>
    <submittedName>
        <fullName evidence="2">Uncharacterized protein</fullName>
    </submittedName>
</protein>
<organism evidence="2">
    <name type="scientific">uncultured Sulfurovum sp</name>
    <dbReference type="NCBI Taxonomy" id="269237"/>
    <lineage>
        <taxon>Bacteria</taxon>
        <taxon>Pseudomonadati</taxon>
        <taxon>Campylobacterota</taxon>
        <taxon>Epsilonproteobacteria</taxon>
        <taxon>Campylobacterales</taxon>
        <taxon>Sulfurovaceae</taxon>
        <taxon>Sulfurovum</taxon>
        <taxon>environmental samples</taxon>
    </lineage>
</organism>
<reference evidence="2" key="1">
    <citation type="submission" date="2020-01" db="EMBL/GenBank/DDBJ databases">
        <authorList>
            <person name="Meier V. D."/>
            <person name="Meier V D."/>
        </authorList>
    </citation>
    <scope>NUCLEOTIDE SEQUENCE</scope>
    <source>
        <strain evidence="2">HLG_WM_MAG_01</strain>
    </source>
</reference>
<gene>
    <name evidence="2" type="ORF">HELGO_WM57813</name>
</gene>
<dbReference type="AlphaFoldDB" id="A0A6S6UAJ7"/>
<dbReference type="PANTHER" id="PTHR30097:SF4">
    <property type="entry name" value="SLR6042 PROTEIN"/>
    <property type="match status" value="1"/>
</dbReference>
<keyword evidence="1" id="KW-0813">Transport</keyword>
<name>A0A6S6UAJ7_9BACT</name>
<evidence type="ECO:0000256" key="1">
    <source>
        <dbReference type="ARBA" id="ARBA00022448"/>
    </source>
</evidence>
<dbReference type="EMBL" id="CACVAS010000135">
    <property type="protein sequence ID" value="CAA6825813.1"/>
    <property type="molecule type" value="Genomic_DNA"/>
</dbReference>
<sequence>MKKLLTKKLFIKKLFIKKLFVGLSMSILMLEASTISLTQEQEQDWQIKVKVAKSSNFLPLGEFMAEVVTPPQNLYSVTLPFEAQVKKLYVASYDNIKKGQLLAEVTGKDWIGIQQQFIEESIELKHYQQMLNRKNRLCREEIIPKKECITANADYKARKSKVNASKALLKGYGASDKMIKKLANEFQISQTIPIYSEVSGKLLELNIQLGKSTTASDILFVILKKGALWLETDILAQQAKHLKEGQNVQIQFNGETFKSKLLLHAPTINPINQTQKVRFSVPKEALCLSGLRDNAILSMESKTLKVSKESVINHEGHNVVFVKDENAYEALKVKILGEVGNYYYLEDDSKLKMPIATTSVAILKSLMESDDE</sequence>
<accession>A0A6S6UAJ7</accession>
<dbReference type="Gene3D" id="1.10.287.470">
    <property type="entry name" value="Helix hairpin bin"/>
    <property type="match status" value="1"/>
</dbReference>
<dbReference type="PANTHER" id="PTHR30097">
    <property type="entry name" value="CATION EFFLUX SYSTEM PROTEIN CUSB"/>
    <property type="match status" value="1"/>
</dbReference>
<dbReference type="GO" id="GO:0015679">
    <property type="term" value="P:plasma membrane copper ion transport"/>
    <property type="evidence" value="ECO:0007669"/>
    <property type="project" value="TreeGrafter"/>
</dbReference>
<evidence type="ECO:0000313" key="2">
    <source>
        <dbReference type="EMBL" id="CAA6825813.1"/>
    </source>
</evidence>
<dbReference type="InterPro" id="IPR051909">
    <property type="entry name" value="MFP_Cation_Efflux"/>
</dbReference>
<dbReference type="GO" id="GO:0030313">
    <property type="term" value="C:cell envelope"/>
    <property type="evidence" value="ECO:0007669"/>
    <property type="project" value="TreeGrafter"/>
</dbReference>
<dbReference type="Gene3D" id="2.40.50.100">
    <property type="match status" value="1"/>
</dbReference>